<sequence>MQNEEGQVSQLSMPFLPINMAQVTPHQQQAIVVCCACLVLLLLPRLRKKLLEYGEAALTVALAAILAGLVLCMPFGIIYISFKGIAFLLQSLARFPLVKAIYDKFVRPLLSGG</sequence>
<feature type="transmembrane region" description="Helical" evidence="1">
    <location>
        <begin position="56"/>
        <end position="82"/>
    </location>
</feature>
<keyword evidence="3" id="KW-1185">Reference proteome</keyword>
<keyword evidence="1" id="KW-0472">Membrane</keyword>
<accession>A0ABQ7H685</accession>
<evidence type="ECO:0000256" key="1">
    <source>
        <dbReference type="SAM" id="Phobius"/>
    </source>
</evidence>
<protein>
    <submittedName>
        <fullName evidence="2">Uncharacterized protein</fullName>
    </submittedName>
</protein>
<gene>
    <name evidence="2" type="ORF">DUNSADRAFT_7684</name>
</gene>
<evidence type="ECO:0000313" key="2">
    <source>
        <dbReference type="EMBL" id="KAF5842370.1"/>
    </source>
</evidence>
<feature type="transmembrane region" description="Helical" evidence="1">
    <location>
        <begin position="26"/>
        <end position="44"/>
    </location>
</feature>
<keyword evidence="1" id="KW-1133">Transmembrane helix</keyword>
<evidence type="ECO:0000313" key="3">
    <source>
        <dbReference type="Proteomes" id="UP000815325"/>
    </source>
</evidence>
<keyword evidence="1" id="KW-0812">Transmembrane</keyword>
<proteinExistence type="predicted"/>
<comment type="caution">
    <text evidence="2">The sequence shown here is derived from an EMBL/GenBank/DDBJ whole genome shotgun (WGS) entry which is preliminary data.</text>
</comment>
<organism evidence="2 3">
    <name type="scientific">Dunaliella salina</name>
    <name type="common">Green alga</name>
    <name type="synonym">Protococcus salinus</name>
    <dbReference type="NCBI Taxonomy" id="3046"/>
    <lineage>
        <taxon>Eukaryota</taxon>
        <taxon>Viridiplantae</taxon>
        <taxon>Chlorophyta</taxon>
        <taxon>core chlorophytes</taxon>
        <taxon>Chlorophyceae</taxon>
        <taxon>CS clade</taxon>
        <taxon>Chlamydomonadales</taxon>
        <taxon>Dunaliellaceae</taxon>
        <taxon>Dunaliella</taxon>
    </lineage>
</organism>
<reference evidence="2" key="1">
    <citation type="submission" date="2017-08" db="EMBL/GenBank/DDBJ databases">
        <authorList>
            <person name="Polle J.E."/>
            <person name="Barry K."/>
            <person name="Cushman J."/>
            <person name="Schmutz J."/>
            <person name="Tran D."/>
            <person name="Hathwaick L.T."/>
            <person name="Yim W.C."/>
            <person name="Jenkins J."/>
            <person name="Mckie-Krisberg Z.M."/>
            <person name="Prochnik S."/>
            <person name="Lindquist E."/>
            <person name="Dockter R.B."/>
            <person name="Adam C."/>
            <person name="Molina H."/>
            <person name="Bunkerborg J."/>
            <person name="Jin E."/>
            <person name="Buchheim M."/>
            <person name="Magnuson J."/>
        </authorList>
    </citation>
    <scope>NUCLEOTIDE SEQUENCE</scope>
    <source>
        <strain evidence="2">CCAP 19/18</strain>
    </source>
</reference>
<name>A0ABQ7H685_DUNSA</name>
<dbReference type="Proteomes" id="UP000815325">
    <property type="component" value="Unassembled WGS sequence"/>
</dbReference>
<dbReference type="EMBL" id="MU069463">
    <property type="protein sequence ID" value="KAF5842370.1"/>
    <property type="molecule type" value="Genomic_DNA"/>
</dbReference>